<feature type="compositionally biased region" description="Low complexity" evidence="1">
    <location>
        <begin position="345"/>
        <end position="355"/>
    </location>
</feature>
<accession>A0A6J4TYG2</accession>
<feature type="compositionally biased region" description="Basic and acidic residues" evidence="1">
    <location>
        <begin position="233"/>
        <end position="247"/>
    </location>
</feature>
<feature type="compositionally biased region" description="Basic residues" evidence="1">
    <location>
        <begin position="307"/>
        <end position="327"/>
    </location>
</feature>
<evidence type="ECO:0000256" key="1">
    <source>
        <dbReference type="SAM" id="MobiDB-lite"/>
    </source>
</evidence>
<feature type="compositionally biased region" description="Basic residues" evidence="1">
    <location>
        <begin position="26"/>
        <end position="35"/>
    </location>
</feature>
<feature type="non-terminal residue" evidence="2">
    <location>
        <position position="1"/>
    </location>
</feature>
<feature type="compositionally biased region" description="Basic and acidic residues" evidence="1">
    <location>
        <begin position="137"/>
        <end position="157"/>
    </location>
</feature>
<feature type="compositionally biased region" description="Basic and acidic residues" evidence="1">
    <location>
        <begin position="54"/>
        <end position="86"/>
    </location>
</feature>
<dbReference type="EMBL" id="CADCWF010000004">
    <property type="protein sequence ID" value="CAA9533695.1"/>
    <property type="molecule type" value="Genomic_DNA"/>
</dbReference>
<reference evidence="2" key="1">
    <citation type="submission" date="2020-02" db="EMBL/GenBank/DDBJ databases">
        <authorList>
            <person name="Meier V. D."/>
        </authorList>
    </citation>
    <scope>NUCLEOTIDE SEQUENCE</scope>
    <source>
        <strain evidence="2">AVDCRST_MAG59</strain>
    </source>
</reference>
<feature type="region of interest" description="Disordered" evidence="1">
    <location>
        <begin position="1"/>
        <end position="355"/>
    </location>
</feature>
<name>A0A6J4TYG2_9BACT</name>
<protein>
    <submittedName>
        <fullName evidence="2">Uncharacterized protein</fullName>
    </submittedName>
</protein>
<organism evidence="2">
    <name type="scientific">uncultured Thermomicrobiales bacterium</name>
    <dbReference type="NCBI Taxonomy" id="1645740"/>
    <lineage>
        <taxon>Bacteria</taxon>
        <taxon>Pseudomonadati</taxon>
        <taxon>Thermomicrobiota</taxon>
        <taxon>Thermomicrobia</taxon>
        <taxon>Thermomicrobiales</taxon>
        <taxon>environmental samples</taxon>
    </lineage>
</organism>
<feature type="compositionally biased region" description="Basic and acidic residues" evidence="1">
    <location>
        <begin position="109"/>
        <end position="124"/>
    </location>
</feature>
<gene>
    <name evidence="2" type="ORF">AVDCRST_MAG59-74</name>
</gene>
<feature type="non-terminal residue" evidence="2">
    <location>
        <position position="355"/>
    </location>
</feature>
<evidence type="ECO:0000313" key="2">
    <source>
        <dbReference type="EMBL" id="CAA9533695.1"/>
    </source>
</evidence>
<sequence>APAPVRRLPADLRLPRHPSLPDPGGRRARPRRRAALRAAGRGARLRRALGGRPPDARQGRGDPRGVDGPRRARRGDDPAAARDDPHGPLLPAPGLDRQDGRHPRPALRRPPDPLPRRRLPEARVRQLRPLLAGGDGGPDRRPRRGDRADPEALDIRRPGNLRGADLGGDGRRLRPEAAPAPPPAPLVRRGRPRRPGGLRPLRPGLEHHARPPAGATPPPRFARRRLPGGRSGHGRDRAEPGDAGADRARHRRPPHPARGAAGARRRPRPPAAGDPPLRQGLRRRPGEPRLRRRRDRRPARGDGQRLDRRHPGRGRRPARRLRGRGHLPFHALVHGRPGAGRDGAVRPPGAAAVPL</sequence>
<proteinExistence type="predicted"/>
<dbReference type="AlphaFoldDB" id="A0A6J4TYG2"/>